<reference evidence="3" key="2">
    <citation type="submission" date="2020-09" db="EMBL/GenBank/DDBJ databases">
        <title>Reference genome assembly for Australian Ascochyta lentis isolate Al4.</title>
        <authorList>
            <person name="Lee R.C."/>
            <person name="Farfan-Caceres L.M."/>
            <person name="Debler J.W."/>
            <person name="Williams A.H."/>
            <person name="Henares B.M."/>
        </authorList>
    </citation>
    <scope>NUCLEOTIDE SEQUENCE</scope>
    <source>
        <strain evidence="3">Al4</strain>
    </source>
</reference>
<dbReference type="Proteomes" id="UP000651452">
    <property type="component" value="Unassembled WGS sequence"/>
</dbReference>
<dbReference type="AlphaFoldDB" id="A0A8H7MCK3"/>
<evidence type="ECO:0000256" key="1">
    <source>
        <dbReference type="SAM" id="MobiDB-lite"/>
    </source>
</evidence>
<feature type="compositionally biased region" description="Polar residues" evidence="1">
    <location>
        <begin position="350"/>
        <end position="360"/>
    </location>
</feature>
<feature type="region of interest" description="Disordered" evidence="1">
    <location>
        <begin position="248"/>
        <end position="366"/>
    </location>
</feature>
<dbReference type="OrthoDB" id="3638982at2759"/>
<gene>
    <name evidence="3" type="ORF">EKO04_007636</name>
</gene>
<dbReference type="EMBL" id="RZGK01000013">
    <property type="protein sequence ID" value="KAF9694536.1"/>
    <property type="molecule type" value="Genomic_DNA"/>
</dbReference>
<comment type="caution">
    <text evidence="3">The sequence shown here is derived from an EMBL/GenBank/DDBJ whole genome shotgun (WGS) entry which is preliminary data.</text>
</comment>
<organism evidence="3 4">
    <name type="scientific">Ascochyta lentis</name>
    <dbReference type="NCBI Taxonomy" id="205686"/>
    <lineage>
        <taxon>Eukaryota</taxon>
        <taxon>Fungi</taxon>
        <taxon>Dikarya</taxon>
        <taxon>Ascomycota</taxon>
        <taxon>Pezizomycotina</taxon>
        <taxon>Dothideomycetes</taxon>
        <taxon>Pleosporomycetidae</taxon>
        <taxon>Pleosporales</taxon>
        <taxon>Pleosporineae</taxon>
        <taxon>Didymellaceae</taxon>
        <taxon>Ascochyta</taxon>
    </lineage>
</organism>
<accession>A0A8H7MCK3</accession>
<evidence type="ECO:0000313" key="3">
    <source>
        <dbReference type="EMBL" id="KAF9694536.1"/>
    </source>
</evidence>
<feature type="chain" id="PRO_5034473589" evidence="2">
    <location>
        <begin position="17"/>
        <end position="536"/>
    </location>
</feature>
<name>A0A8H7MCK3_9PLEO</name>
<proteinExistence type="predicted"/>
<evidence type="ECO:0000256" key="2">
    <source>
        <dbReference type="SAM" id="SignalP"/>
    </source>
</evidence>
<feature type="region of interest" description="Disordered" evidence="1">
    <location>
        <begin position="386"/>
        <end position="426"/>
    </location>
</feature>
<feature type="compositionally biased region" description="Low complexity" evidence="1">
    <location>
        <begin position="328"/>
        <end position="338"/>
    </location>
</feature>
<reference evidence="3" key="1">
    <citation type="submission" date="2018-12" db="EMBL/GenBank/DDBJ databases">
        <authorList>
            <person name="Syme R.A."/>
            <person name="Farfan-Caceres L."/>
            <person name="Lichtenzveig J."/>
        </authorList>
    </citation>
    <scope>NUCLEOTIDE SEQUENCE</scope>
    <source>
        <strain evidence="3">Al4</strain>
    </source>
</reference>
<feature type="compositionally biased region" description="Basic residues" evidence="1">
    <location>
        <begin position="340"/>
        <end position="349"/>
    </location>
</feature>
<feature type="signal peptide" evidence="2">
    <location>
        <begin position="1"/>
        <end position="16"/>
    </location>
</feature>
<protein>
    <submittedName>
        <fullName evidence="3">Uncharacterized protein</fullName>
    </submittedName>
</protein>
<keyword evidence="4" id="KW-1185">Reference proteome</keyword>
<sequence length="536" mass="57902">MQLWLLSLLYIGYASALPTVTPRQTQGNSSCDARKITQLIGGIEENMFIQKQELQGLQTLQSLSTTTTSPKAPANGTQSDFQLNQIDLAATQQKAVAVRERNQRLADDLASPSAMGLAIVAQSQATVMIDTKGLIGGGSDAKILEGLVGRVKDAMAQNMQNLKMADATMERRGRLTYERLCNRFERLHDAIDSQFPDPKDHARAQDLQQVIDDALLSARAGMSGGVLVSPFQLKREVEARIVEIHERHNEVDEREEQITGTSTKHADNDDGDIQVSALSHLDPAPNPTAIKRSSPPSPSSGKENALRPRPTKPPAVRKTTITKRAASKKPPSSTPSTSGIKKRPTRRPHTQPSFPTTTSPADTNDEADRRAAATALLDLSERIPPSSIALPLSSPTTPPTRGRKRRYSVYADQDTPPASDLYPEPSVSAAKKRVMSEKYEPVPRLDGVVARRGFAMGVEYAVRYCLGSSLDGKAGEDVVVGLLRFVGREMEVETVRDGDGKGEYGGAAAEKAVRSGFADVKSSGGQSGGKGFWEVI</sequence>
<keyword evidence="2" id="KW-0732">Signal</keyword>
<evidence type="ECO:0000313" key="4">
    <source>
        <dbReference type="Proteomes" id="UP000651452"/>
    </source>
</evidence>
<feature type="compositionally biased region" description="Low complexity" evidence="1">
    <location>
        <begin position="386"/>
        <end position="395"/>
    </location>
</feature>